<accession>A0ABS9D6I3</accession>
<dbReference type="InterPro" id="IPR011014">
    <property type="entry name" value="MscS_channel_TM-2"/>
</dbReference>
<evidence type="ECO:0000313" key="10">
    <source>
        <dbReference type="EMBL" id="MCF2948524.1"/>
    </source>
</evidence>
<dbReference type="InterPro" id="IPR023408">
    <property type="entry name" value="MscS_beta-dom_sf"/>
</dbReference>
<keyword evidence="4 7" id="KW-0812">Transmembrane</keyword>
<keyword evidence="6 7" id="KW-0472">Membrane</keyword>
<gene>
    <name evidence="10" type="ORF">L0668_10435</name>
</gene>
<dbReference type="Pfam" id="PF00924">
    <property type="entry name" value="MS_channel_2nd"/>
    <property type="match status" value="1"/>
</dbReference>
<dbReference type="SUPFAM" id="SSF82689">
    <property type="entry name" value="Mechanosensitive channel protein MscS (YggB), C-terminal domain"/>
    <property type="match status" value="1"/>
</dbReference>
<dbReference type="Proteomes" id="UP001521137">
    <property type="component" value="Unassembled WGS sequence"/>
</dbReference>
<keyword evidence="7" id="KW-0997">Cell inner membrane</keyword>
<evidence type="ECO:0000256" key="2">
    <source>
        <dbReference type="ARBA" id="ARBA00008017"/>
    </source>
</evidence>
<evidence type="ECO:0000256" key="4">
    <source>
        <dbReference type="ARBA" id="ARBA00022692"/>
    </source>
</evidence>
<evidence type="ECO:0000259" key="8">
    <source>
        <dbReference type="Pfam" id="PF00924"/>
    </source>
</evidence>
<keyword evidence="3" id="KW-1003">Cell membrane</keyword>
<dbReference type="SUPFAM" id="SSF50182">
    <property type="entry name" value="Sm-like ribonucleoproteins"/>
    <property type="match status" value="1"/>
</dbReference>
<feature type="domain" description="Mechanosensitive ion channel MscS C-terminal" evidence="9">
    <location>
        <begin position="180"/>
        <end position="261"/>
    </location>
</feature>
<name>A0ABS9D6I3_9ALTE</name>
<keyword evidence="7" id="KW-0407">Ion channel</keyword>
<evidence type="ECO:0000256" key="5">
    <source>
        <dbReference type="ARBA" id="ARBA00022989"/>
    </source>
</evidence>
<keyword evidence="5 7" id="KW-1133">Transmembrane helix</keyword>
<comment type="subcellular location">
    <subcellularLocation>
        <location evidence="7">Cell inner membrane</location>
        <topology evidence="7">Multi-pass membrane protein</topology>
    </subcellularLocation>
    <subcellularLocation>
        <location evidence="1">Cell membrane</location>
        <topology evidence="1">Multi-pass membrane protein</topology>
    </subcellularLocation>
</comment>
<dbReference type="RefSeq" id="WP_235312378.1">
    <property type="nucleotide sequence ID" value="NZ_JAKGAS010000005.1"/>
</dbReference>
<dbReference type="PANTHER" id="PTHR30221">
    <property type="entry name" value="SMALL-CONDUCTANCE MECHANOSENSITIVE CHANNEL"/>
    <property type="match status" value="1"/>
</dbReference>
<proteinExistence type="inferred from homology"/>
<dbReference type="InterPro" id="IPR008910">
    <property type="entry name" value="MSC_TM_helix"/>
</dbReference>
<evidence type="ECO:0000256" key="3">
    <source>
        <dbReference type="ARBA" id="ARBA00022475"/>
    </source>
</evidence>
<dbReference type="SUPFAM" id="SSF82861">
    <property type="entry name" value="Mechanosensitive channel protein MscS (YggB), transmembrane region"/>
    <property type="match status" value="1"/>
</dbReference>
<dbReference type="Pfam" id="PF05552">
    <property type="entry name" value="MS_channel_1st_1"/>
    <property type="match status" value="1"/>
</dbReference>
<dbReference type="Pfam" id="PF21082">
    <property type="entry name" value="MS_channel_3rd"/>
    <property type="match status" value="1"/>
</dbReference>
<evidence type="ECO:0000313" key="11">
    <source>
        <dbReference type="Proteomes" id="UP001521137"/>
    </source>
</evidence>
<dbReference type="InterPro" id="IPR006685">
    <property type="entry name" value="MscS_channel_2nd"/>
</dbReference>
<reference evidence="10 11" key="1">
    <citation type="submission" date="2022-01" db="EMBL/GenBank/DDBJ databases">
        <title>Paraglaciecola sp. G1-23.</title>
        <authorList>
            <person name="Jin M.S."/>
            <person name="Han D.M."/>
            <person name="Kim H.M."/>
            <person name="Jeon C.O."/>
        </authorList>
    </citation>
    <scope>NUCLEOTIDE SEQUENCE [LARGE SCALE GENOMIC DNA]</scope>
    <source>
        <strain evidence="10 11">G1-23</strain>
    </source>
</reference>
<comment type="subunit">
    <text evidence="7">Homoheptamer.</text>
</comment>
<sequence length="278" mass="30216">MNEEIEQIQSISKTVTQYLTDNAMQITVTILILIVGYMIAKKLGKAVERLMIGKKIDVTLSRFVGNSAHLVVLVVVILMVLARLGISVTPLIAIIGALSLGAGLALQGMLSNYAAGLTIIITRPFVVGDTLSVQGQTGLVESVHLAYTILIDEDDVRIQIPNRLVVGEIMHNSKEEKLVELCVGVAYKSDPHQVIAVVEQALKGIQGINTERGTIVGIDEFADSSINIGIRFLAPTYKYFEFKYTANLAIYDAFKQQGIEIPFPQREINLINAGAPPA</sequence>
<dbReference type="InterPro" id="IPR045275">
    <property type="entry name" value="MscS_archaea/bacteria_type"/>
</dbReference>
<organism evidence="10 11">
    <name type="scientific">Paraglaciecola algarum</name>
    <dbReference type="NCBI Taxonomy" id="3050085"/>
    <lineage>
        <taxon>Bacteria</taxon>
        <taxon>Pseudomonadati</taxon>
        <taxon>Pseudomonadota</taxon>
        <taxon>Gammaproteobacteria</taxon>
        <taxon>Alteromonadales</taxon>
        <taxon>Alteromonadaceae</taxon>
        <taxon>Paraglaciecola</taxon>
    </lineage>
</organism>
<comment type="function">
    <text evidence="7">Mechanosensitive channel that participates in the regulation of osmotic pressure changes within the cell, opening in response to stretch forces in the membrane lipid bilayer, without the need for other proteins. Contributes to normal resistance to hypoosmotic shock. Forms an ion channel of 1.0 nanosiemens conductance with a slight preference for anions.</text>
</comment>
<dbReference type="Gene3D" id="2.30.30.60">
    <property type="match status" value="1"/>
</dbReference>
<feature type="transmembrane region" description="Helical" evidence="7">
    <location>
        <begin position="60"/>
        <end position="82"/>
    </location>
</feature>
<feature type="domain" description="Mechanosensitive ion channel MscS" evidence="8">
    <location>
        <begin position="109"/>
        <end position="173"/>
    </location>
</feature>
<evidence type="ECO:0000256" key="1">
    <source>
        <dbReference type="ARBA" id="ARBA00004651"/>
    </source>
</evidence>
<dbReference type="InterPro" id="IPR011066">
    <property type="entry name" value="MscS_channel_C_sf"/>
</dbReference>
<keyword evidence="7" id="KW-0813">Transport</keyword>
<evidence type="ECO:0000256" key="7">
    <source>
        <dbReference type="RuleBase" id="RU369025"/>
    </source>
</evidence>
<dbReference type="Gene3D" id="1.10.287.1260">
    <property type="match status" value="1"/>
</dbReference>
<dbReference type="EMBL" id="JAKGAS010000005">
    <property type="protein sequence ID" value="MCF2948524.1"/>
    <property type="molecule type" value="Genomic_DNA"/>
</dbReference>
<dbReference type="InterPro" id="IPR049278">
    <property type="entry name" value="MS_channel_C"/>
</dbReference>
<comment type="caution">
    <text evidence="10">The sequence shown here is derived from an EMBL/GenBank/DDBJ whole genome shotgun (WGS) entry which is preliminary data.</text>
</comment>
<evidence type="ECO:0000256" key="6">
    <source>
        <dbReference type="ARBA" id="ARBA00023136"/>
    </source>
</evidence>
<comment type="similarity">
    <text evidence="2 7">Belongs to the MscS (TC 1.A.23) family.</text>
</comment>
<keyword evidence="11" id="KW-1185">Reference proteome</keyword>
<protein>
    <recommendedName>
        <fullName evidence="7">Small-conductance mechanosensitive channel</fullName>
    </recommendedName>
</protein>
<feature type="transmembrane region" description="Helical" evidence="7">
    <location>
        <begin position="23"/>
        <end position="40"/>
    </location>
</feature>
<dbReference type="PANTHER" id="PTHR30221:SF1">
    <property type="entry name" value="SMALL-CONDUCTANCE MECHANOSENSITIVE CHANNEL"/>
    <property type="match status" value="1"/>
</dbReference>
<dbReference type="Gene3D" id="3.30.70.100">
    <property type="match status" value="1"/>
</dbReference>
<feature type="transmembrane region" description="Helical" evidence="7">
    <location>
        <begin position="88"/>
        <end position="106"/>
    </location>
</feature>
<comment type="caution">
    <text evidence="7">Lacks conserved residue(s) required for the propagation of feature annotation.</text>
</comment>
<dbReference type="InterPro" id="IPR010920">
    <property type="entry name" value="LSM_dom_sf"/>
</dbReference>
<evidence type="ECO:0000259" key="9">
    <source>
        <dbReference type="Pfam" id="PF21082"/>
    </source>
</evidence>
<keyword evidence="7" id="KW-0406">Ion transport</keyword>